<evidence type="ECO:0000256" key="1">
    <source>
        <dbReference type="ARBA" id="ARBA00005953"/>
    </source>
</evidence>
<proteinExistence type="inferred from homology"/>
<dbReference type="SUPFAM" id="SSF54637">
    <property type="entry name" value="Thioesterase/thiol ester dehydrase-isomerase"/>
    <property type="match status" value="1"/>
</dbReference>
<dbReference type="EMBL" id="ATFE01000004">
    <property type="protein sequence ID" value="EPF29415.1"/>
    <property type="molecule type" value="Genomic_DNA"/>
</dbReference>
<dbReference type="InterPro" id="IPR029069">
    <property type="entry name" value="HotDog_dom_sf"/>
</dbReference>
<evidence type="ECO:0000313" key="4">
    <source>
        <dbReference type="Proteomes" id="UP000014634"/>
    </source>
</evidence>
<dbReference type="CDD" id="cd00586">
    <property type="entry name" value="4HBT"/>
    <property type="match status" value="1"/>
</dbReference>
<protein>
    <submittedName>
        <fullName evidence="3">YbgC/YbaW family acyl-CoA thioester hydrolase</fullName>
    </submittedName>
</protein>
<dbReference type="NCBIfam" id="TIGR00051">
    <property type="entry name" value="YbgC/FadM family acyl-CoA thioesterase"/>
    <property type="match status" value="1"/>
</dbReference>
<reference evidence="3 4" key="1">
    <citation type="submission" date="2013-04" db="EMBL/GenBank/DDBJ databases">
        <title>The Genome Sequence of Treponema medium ATCC 700293.</title>
        <authorList>
            <consortium name="The Broad Institute Genomics Platform"/>
            <person name="Earl A."/>
            <person name="Ward D."/>
            <person name="Feldgarden M."/>
            <person name="Gevers D."/>
            <person name="Leonetti C."/>
            <person name="Blanton J.M."/>
            <person name="Dewhirst F.E."/>
            <person name="Izard J."/>
            <person name="Walker B."/>
            <person name="Young S."/>
            <person name="Zeng Q."/>
            <person name="Gargeya S."/>
            <person name="Fitzgerald M."/>
            <person name="Haas B."/>
            <person name="Abouelleil A."/>
            <person name="Allen A.W."/>
            <person name="Alvarado L."/>
            <person name="Arachchi H.M."/>
            <person name="Berlin A.M."/>
            <person name="Chapman S.B."/>
            <person name="Gainer-Dewar J."/>
            <person name="Goldberg J."/>
            <person name="Griggs A."/>
            <person name="Gujja S."/>
            <person name="Hansen M."/>
            <person name="Howarth C."/>
            <person name="Imamovic A."/>
            <person name="Ireland A."/>
            <person name="Larimer J."/>
            <person name="McCowan C."/>
            <person name="Murphy C."/>
            <person name="Pearson M."/>
            <person name="Poon T.W."/>
            <person name="Priest M."/>
            <person name="Roberts A."/>
            <person name="Saif S."/>
            <person name="Shea T."/>
            <person name="Sisk P."/>
            <person name="Sykes S."/>
            <person name="Wortman J."/>
            <person name="Nusbaum C."/>
            <person name="Birren B."/>
        </authorList>
    </citation>
    <scope>NUCLEOTIDE SEQUENCE [LARGE SCALE GENOMIC DNA]</scope>
    <source>
        <strain evidence="3 4">ATCC 700293</strain>
    </source>
</reference>
<dbReference type="Pfam" id="PF13279">
    <property type="entry name" value="4HBT_2"/>
    <property type="match status" value="1"/>
</dbReference>
<accession>A0AA87NTX7</accession>
<dbReference type="PANTHER" id="PTHR31793">
    <property type="entry name" value="4-HYDROXYBENZOYL-COA THIOESTERASE FAMILY MEMBER"/>
    <property type="match status" value="1"/>
</dbReference>
<evidence type="ECO:0000313" key="3">
    <source>
        <dbReference type="EMBL" id="EPF29415.1"/>
    </source>
</evidence>
<comment type="similarity">
    <text evidence="1">Belongs to the 4-hydroxybenzoyl-CoA thioesterase family.</text>
</comment>
<dbReference type="PANTHER" id="PTHR31793:SF27">
    <property type="entry name" value="NOVEL THIOESTERASE SUPERFAMILY DOMAIN AND SAPOSIN A-TYPE DOMAIN CONTAINING PROTEIN (0610012H03RIK)"/>
    <property type="match status" value="1"/>
</dbReference>
<dbReference type="AlphaFoldDB" id="A0AA87NTX7"/>
<dbReference type="RefSeq" id="WP_016522671.1">
    <property type="nucleotide sequence ID" value="NZ_KE332517.1"/>
</dbReference>
<dbReference type="InterPro" id="IPR006684">
    <property type="entry name" value="YbgC/YbaW"/>
</dbReference>
<sequence length="136" mass="15756">MAHPIEVEVRSYELDAYNHVNNAIYLNYLEYARMEYLRRIGFDYVGLIEEGYMLYVTHIDIHYKYSARLYDKLRIDVTPIKLGKLSGTFRQVITNPEGYVCAEAEVSWGCVDKTGKPAKLPDKYFVAGLAPEKKIH</sequence>
<dbReference type="PIRSF" id="PIRSF003230">
    <property type="entry name" value="YbgC"/>
    <property type="match status" value="1"/>
</dbReference>
<keyword evidence="2 3" id="KW-0378">Hydrolase</keyword>
<organism evidence="3 4">
    <name type="scientific">Treponema medium ATCC 700293</name>
    <dbReference type="NCBI Taxonomy" id="1125700"/>
    <lineage>
        <taxon>Bacteria</taxon>
        <taxon>Pseudomonadati</taxon>
        <taxon>Spirochaetota</taxon>
        <taxon>Spirochaetia</taxon>
        <taxon>Spirochaetales</taxon>
        <taxon>Treponemataceae</taxon>
        <taxon>Treponema</taxon>
    </lineage>
</organism>
<dbReference type="GO" id="GO:0047617">
    <property type="term" value="F:fatty acyl-CoA hydrolase activity"/>
    <property type="evidence" value="ECO:0007669"/>
    <property type="project" value="TreeGrafter"/>
</dbReference>
<dbReference type="Proteomes" id="UP000014634">
    <property type="component" value="Unassembled WGS sequence"/>
</dbReference>
<evidence type="ECO:0000256" key="2">
    <source>
        <dbReference type="ARBA" id="ARBA00022801"/>
    </source>
</evidence>
<comment type="caution">
    <text evidence="3">The sequence shown here is derived from an EMBL/GenBank/DDBJ whole genome shotgun (WGS) entry which is preliminary data.</text>
</comment>
<dbReference type="Gene3D" id="3.10.129.10">
    <property type="entry name" value="Hotdog Thioesterase"/>
    <property type="match status" value="1"/>
</dbReference>
<gene>
    <name evidence="3" type="ORF">HMPREF9195_00701</name>
</gene>
<name>A0AA87NTX7_TREMD</name>
<dbReference type="InterPro" id="IPR050563">
    <property type="entry name" value="4-hydroxybenzoyl-CoA_TE"/>
</dbReference>